<dbReference type="PANTHER" id="PTHR21666:SF270">
    <property type="entry name" value="MUREIN HYDROLASE ACTIVATOR ENVC"/>
    <property type="match status" value="1"/>
</dbReference>
<feature type="signal peptide" evidence="1">
    <location>
        <begin position="1"/>
        <end position="24"/>
    </location>
</feature>
<evidence type="ECO:0000259" key="2">
    <source>
        <dbReference type="Pfam" id="PF01551"/>
    </source>
</evidence>
<dbReference type="EMBL" id="JBHTJL010000016">
    <property type="protein sequence ID" value="MFD1064200.1"/>
    <property type="molecule type" value="Genomic_DNA"/>
</dbReference>
<evidence type="ECO:0000313" key="4">
    <source>
        <dbReference type="Proteomes" id="UP001597013"/>
    </source>
</evidence>
<proteinExistence type="predicted"/>
<feature type="chain" id="PRO_5047383446" evidence="1">
    <location>
        <begin position="25"/>
        <end position="267"/>
    </location>
</feature>
<comment type="caution">
    <text evidence="3">The sequence shown here is derived from an EMBL/GenBank/DDBJ whole genome shotgun (WGS) entry which is preliminary data.</text>
</comment>
<dbReference type="CDD" id="cd12797">
    <property type="entry name" value="M23_peptidase"/>
    <property type="match status" value="1"/>
</dbReference>
<dbReference type="InterPro" id="IPR016047">
    <property type="entry name" value="M23ase_b-sheet_dom"/>
</dbReference>
<dbReference type="GO" id="GO:0016787">
    <property type="term" value="F:hydrolase activity"/>
    <property type="evidence" value="ECO:0007669"/>
    <property type="project" value="UniProtKB-KW"/>
</dbReference>
<sequence length="267" mass="30514">MKRLFLPFLSLVLVVFGCSKQLTAPSFIQFKVENDSLFVISKNDLASPLYIKIIENKTEDTLIKQLEPKEQYTLFKYTTEETDSNSVLKKYQFKGYYGRYPFTEYDTNFIYTFPFQKGYTSKIIQGYDGSFSHKGTFSSKCIDFDMKVGDTIVAARDGIVINVVTKHNKQGVTEDFKNYGNYVMLYHEDNTFSQYVHLKQYGSLVKIGDSVKANQPIALSGFTGWTTIPHLHFGVYKPAENGLVSIPIILDSISGKSLKRRQIIKKL</sequence>
<dbReference type="PROSITE" id="PS51257">
    <property type="entry name" value="PROKAR_LIPOPROTEIN"/>
    <property type="match status" value="1"/>
</dbReference>
<dbReference type="EC" id="3.4.24.-" evidence="3"/>
<protein>
    <submittedName>
        <fullName evidence="3">M23 family metallopeptidase</fullName>
        <ecNumber evidence="3">3.4.24.-</ecNumber>
    </submittedName>
</protein>
<dbReference type="PANTHER" id="PTHR21666">
    <property type="entry name" value="PEPTIDASE-RELATED"/>
    <property type="match status" value="1"/>
</dbReference>
<dbReference type="InterPro" id="IPR050570">
    <property type="entry name" value="Cell_wall_metabolism_enzyme"/>
</dbReference>
<dbReference type="Pfam" id="PF01551">
    <property type="entry name" value="Peptidase_M23"/>
    <property type="match status" value="1"/>
</dbReference>
<keyword evidence="4" id="KW-1185">Reference proteome</keyword>
<dbReference type="InterPro" id="IPR011055">
    <property type="entry name" value="Dup_hybrid_motif"/>
</dbReference>
<name>A0ABW3NCT9_9FLAO</name>
<organism evidence="3 4">
    <name type="scientific">Winogradskyella litorisediminis</name>
    <dbReference type="NCBI Taxonomy" id="1156618"/>
    <lineage>
        <taxon>Bacteria</taxon>
        <taxon>Pseudomonadati</taxon>
        <taxon>Bacteroidota</taxon>
        <taxon>Flavobacteriia</taxon>
        <taxon>Flavobacteriales</taxon>
        <taxon>Flavobacteriaceae</taxon>
        <taxon>Winogradskyella</taxon>
    </lineage>
</organism>
<gene>
    <name evidence="3" type="ORF">ACFQ1Q_13165</name>
</gene>
<keyword evidence="3" id="KW-0378">Hydrolase</keyword>
<evidence type="ECO:0000256" key="1">
    <source>
        <dbReference type="SAM" id="SignalP"/>
    </source>
</evidence>
<accession>A0ABW3NCT9</accession>
<feature type="domain" description="M23ase beta-sheet core" evidence="2">
    <location>
        <begin position="140"/>
        <end position="237"/>
    </location>
</feature>
<keyword evidence="1" id="KW-0732">Signal</keyword>
<dbReference type="Proteomes" id="UP001597013">
    <property type="component" value="Unassembled WGS sequence"/>
</dbReference>
<dbReference type="Gene3D" id="2.70.70.10">
    <property type="entry name" value="Glucose Permease (Domain IIA)"/>
    <property type="match status" value="1"/>
</dbReference>
<dbReference type="RefSeq" id="WP_386132376.1">
    <property type="nucleotide sequence ID" value="NZ_JBHTJL010000016.1"/>
</dbReference>
<dbReference type="SUPFAM" id="SSF51261">
    <property type="entry name" value="Duplicated hybrid motif"/>
    <property type="match status" value="1"/>
</dbReference>
<evidence type="ECO:0000313" key="3">
    <source>
        <dbReference type="EMBL" id="MFD1064200.1"/>
    </source>
</evidence>
<reference evidence="4" key="1">
    <citation type="journal article" date="2019" name="Int. J. Syst. Evol. Microbiol.">
        <title>The Global Catalogue of Microorganisms (GCM) 10K type strain sequencing project: providing services to taxonomists for standard genome sequencing and annotation.</title>
        <authorList>
            <consortium name="The Broad Institute Genomics Platform"/>
            <consortium name="The Broad Institute Genome Sequencing Center for Infectious Disease"/>
            <person name="Wu L."/>
            <person name="Ma J."/>
        </authorList>
    </citation>
    <scope>NUCLEOTIDE SEQUENCE [LARGE SCALE GENOMIC DNA]</scope>
    <source>
        <strain evidence="4">CCUG 62215</strain>
    </source>
</reference>